<feature type="region of interest" description="Disordered" evidence="1">
    <location>
        <begin position="140"/>
        <end position="175"/>
    </location>
</feature>
<sequence length="175" mass="19133">MSTNDKQHGTARAALLDDEGDLSLEFEAALVRIFARFSSSYQKRLPDARASGSNASATLARPDAADVWTEAELDAFSTVTNGGALPQESKDEIREFLDTDEEGNLTFGGFCQMYHLQSDNDADETWKDLAQLGFDDSLQYKHHDAQQAESEAPCDKRTSASSSQADKQSGEKGDE</sequence>
<protein>
    <recommendedName>
        <fullName evidence="4">EF-hand domain-containing protein</fullName>
    </recommendedName>
</protein>
<evidence type="ECO:0000313" key="3">
    <source>
        <dbReference type="Proteomes" id="UP000325008"/>
    </source>
</evidence>
<dbReference type="OrthoDB" id="26525at2759"/>
<comment type="caution">
    <text evidence="2">The sequence shown here is derived from an EMBL/GenBank/DDBJ whole genome shotgun (WGS) entry which is preliminary data.</text>
</comment>
<organism evidence="2 3">
    <name type="scientific">Pseudozyma antarctica</name>
    <name type="common">Yeast</name>
    <name type="synonym">Candida antarctica</name>
    <dbReference type="NCBI Taxonomy" id="84753"/>
    <lineage>
        <taxon>Eukaryota</taxon>
        <taxon>Fungi</taxon>
        <taxon>Dikarya</taxon>
        <taxon>Basidiomycota</taxon>
        <taxon>Ustilaginomycotina</taxon>
        <taxon>Ustilaginomycetes</taxon>
        <taxon>Ustilaginales</taxon>
        <taxon>Ustilaginaceae</taxon>
        <taxon>Moesziomyces</taxon>
    </lineage>
</organism>
<dbReference type="Proteomes" id="UP000325008">
    <property type="component" value="Unassembled WGS sequence"/>
</dbReference>
<evidence type="ECO:0000256" key="1">
    <source>
        <dbReference type="SAM" id="MobiDB-lite"/>
    </source>
</evidence>
<dbReference type="AlphaFoldDB" id="A0A5C3FFP8"/>
<gene>
    <name evidence="2" type="ORF">PSANT_00660</name>
</gene>
<proteinExistence type="predicted"/>
<evidence type="ECO:0000313" key="2">
    <source>
        <dbReference type="EMBL" id="SPO42976.1"/>
    </source>
</evidence>
<evidence type="ECO:0008006" key="4">
    <source>
        <dbReference type="Google" id="ProtNLM"/>
    </source>
</evidence>
<dbReference type="EMBL" id="OOIQ01000001">
    <property type="protein sequence ID" value="SPO42976.1"/>
    <property type="molecule type" value="Genomic_DNA"/>
</dbReference>
<dbReference type="Gene3D" id="1.10.238.10">
    <property type="entry name" value="EF-hand"/>
    <property type="match status" value="1"/>
</dbReference>
<keyword evidence="3" id="KW-1185">Reference proteome</keyword>
<reference evidence="2" key="1">
    <citation type="submission" date="2018-03" db="EMBL/GenBank/DDBJ databases">
        <authorList>
            <person name="Guldener U."/>
        </authorList>
    </citation>
    <scope>NUCLEOTIDE SEQUENCE [LARGE SCALE GENOMIC DNA]</scope>
    <source>
        <strain evidence="2">ATCC34888</strain>
    </source>
</reference>
<name>A0A5C3FFP8_PSEA2</name>
<dbReference type="RefSeq" id="XP_014659728.1">
    <property type="nucleotide sequence ID" value="XM_014804242.1"/>
</dbReference>
<accession>A0A5C3FFP8</accession>